<evidence type="ECO:0000256" key="11">
    <source>
        <dbReference type="RuleBase" id="RU003684"/>
    </source>
</evidence>
<dbReference type="GO" id="GO:0005737">
    <property type="term" value="C:cytoplasm"/>
    <property type="evidence" value="ECO:0007669"/>
    <property type="project" value="TreeGrafter"/>
</dbReference>
<evidence type="ECO:0000256" key="7">
    <source>
        <dbReference type="ARBA" id="ARBA00023211"/>
    </source>
</evidence>
<dbReference type="InterPro" id="IPR023696">
    <property type="entry name" value="Ureohydrolase_dom_sf"/>
</dbReference>
<comment type="pathway">
    <text evidence="1">Nitrogen metabolism; urea cycle; L-ornithine and urea from L-arginine: step 1/1.</text>
</comment>
<dbReference type="PIRSF" id="PIRSF036979">
    <property type="entry name" value="Arginase"/>
    <property type="match status" value="1"/>
</dbReference>
<name>A0AAV3UH36_9EURY</name>
<keyword evidence="13" id="KW-1185">Reference proteome</keyword>
<comment type="similarity">
    <text evidence="10 11">Belongs to the arginase family.</text>
</comment>
<dbReference type="AlphaFoldDB" id="A0AAV3UH36"/>
<evidence type="ECO:0000256" key="9">
    <source>
        <dbReference type="PIRSR" id="PIRSR036979-1"/>
    </source>
</evidence>
<sequence length="312" mass="33778">MSHIRIIGVPMDLGADRRGVDMGPSAIRAAGLSERLDDLGYDCEEASDLVVPNPEEVTDPEERKSRTDLDQKKTKYLPEVEEVSTQLADEAEEAIQENEFPLILGGDHSIAIGSLSGTSRAANVGVIWFDAHSDFNTPKTTSSGNVHGMPLAAALGVGEFEKPEYEWARAAGIVPERVVLVGLRSVDDTERDAVKQSNVTTFTMADIDEQGIENVVDQALKIASKNVDGIHVSFDLDWIDPTVAPGVGTPVRGGATFREARYALEAVAEANDRDSILRSLEFVEVNPILDRENRTATIAVELAETALGRKLL</sequence>
<dbReference type="CDD" id="cd09989">
    <property type="entry name" value="Arginase"/>
    <property type="match status" value="1"/>
</dbReference>
<comment type="catalytic activity">
    <reaction evidence="8">
        <text>L-arginine + H2O = urea + L-ornithine</text>
        <dbReference type="Rhea" id="RHEA:20569"/>
        <dbReference type="ChEBI" id="CHEBI:15377"/>
        <dbReference type="ChEBI" id="CHEBI:16199"/>
        <dbReference type="ChEBI" id="CHEBI:32682"/>
        <dbReference type="ChEBI" id="CHEBI:46911"/>
        <dbReference type="EC" id="3.5.3.1"/>
    </reaction>
</comment>
<dbReference type="Proteomes" id="UP001501729">
    <property type="component" value="Unassembled WGS sequence"/>
</dbReference>
<dbReference type="GO" id="GO:0030145">
    <property type="term" value="F:manganese ion binding"/>
    <property type="evidence" value="ECO:0007669"/>
    <property type="project" value="TreeGrafter"/>
</dbReference>
<dbReference type="PANTHER" id="PTHR43782">
    <property type="entry name" value="ARGINASE"/>
    <property type="match status" value="1"/>
</dbReference>
<comment type="cofactor">
    <cofactor evidence="9">
        <name>Mn(2+)</name>
        <dbReference type="ChEBI" id="CHEBI:29035"/>
    </cofactor>
    <text evidence="9">Binds 2 manganese ions per subunit.</text>
</comment>
<dbReference type="EC" id="3.5.3.1" evidence="2"/>
<reference evidence="12 13" key="1">
    <citation type="journal article" date="2019" name="Int. J. Syst. Evol. Microbiol.">
        <title>The Global Catalogue of Microorganisms (GCM) 10K type strain sequencing project: providing services to taxonomists for standard genome sequencing and annotation.</title>
        <authorList>
            <consortium name="The Broad Institute Genomics Platform"/>
            <consortium name="The Broad Institute Genome Sequencing Center for Infectious Disease"/>
            <person name="Wu L."/>
            <person name="Ma J."/>
        </authorList>
    </citation>
    <scope>NUCLEOTIDE SEQUENCE [LARGE SCALE GENOMIC DNA]</scope>
    <source>
        <strain evidence="12 13">JCM 17504</strain>
    </source>
</reference>
<feature type="binding site" evidence="9">
    <location>
        <position position="108"/>
    </location>
    <ligand>
        <name>Mn(2+)</name>
        <dbReference type="ChEBI" id="CHEBI:29035"/>
        <label>1</label>
    </ligand>
</feature>
<dbReference type="GO" id="GO:0006525">
    <property type="term" value="P:arginine metabolic process"/>
    <property type="evidence" value="ECO:0007669"/>
    <property type="project" value="UniProtKB-KW"/>
</dbReference>
<feature type="binding site" evidence="9">
    <location>
        <position position="134"/>
    </location>
    <ligand>
        <name>Mn(2+)</name>
        <dbReference type="ChEBI" id="CHEBI:29035"/>
        <label>1</label>
    </ligand>
</feature>
<proteinExistence type="inferred from homology"/>
<feature type="binding site" evidence="9">
    <location>
        <position position="235"/>
    </location>
    <ligand>
        <name>Mn(2+)</name>
        <dbReference type="ChEBI" id="CHEBI:29035"/>
        <label>1</label>
    </ligand>
</feature>
<dbReference type="FunFam" id="3.40.800.10:FF:000012">
    <property type="entry name" value="Arginase"/>
    <property type="match status" value="1"/>
</dbReference>
<comment type="caution">
    <text evidence="12">The sequence shown here is derived from an EMBL/GenBank/DDBJ whole genome shotgun (WGS) entry which is preliminary data.</text>
</comment>
<dbReference type="SUPFAM" id="SSF52768">
    <property type="entry name" value="Arginase/deacetylase"/>
    <property type="match status" value="1"/>
</dbReference>
<evidence type="ECO:0000256" key="1">
    <source>
        <dbReference type="ARBA" id="ARBA00005098"/>
    </source>
</evidence>
<accession>A0AAV3UH36</accession>
<evidence type="ECO:0000256" key="6">
    <source>
        <dbReference type="ARBA" id="ARBA00022801"/>
    </source>
</evidence>
<evidence type="ECO:0000256" key="3">
    <source>
        <dbReference type="ARBA" id="ARBA00018123"/>
    </source>
</evidence>
<keyword evidence="5 9" id="KW-0479">Metal-binding</keyword>
<dbReference type="Pfam" id="PF00491">
    <property type="entry name" value="Arginase"/>
    <property type="match status" value="1"/>
</dbReference>
<evidence type="ECO:0000256" key="2">
    <source>
        <dbReference type="ARBA" id="ARBA00012168"/>
    </source>
</evidence>
<evidence type="ECO:0000313" key="13">
    <source>
        <dbReference type="Proteomes" id="UP001501729"/>
    </source>
</evidence>
<dbReference type="GO" id="GO:0004053">
    <property type="term" value="F:arginase activity"/>
    <property type="evidence" value="ECO:0007669"/>
    <property type="project" value="UniProtKB-EC"/>
</dbReference>
<dbReference type="InterPro" id="IPR014033">
    <property type="entry name" value="Arginase"/>
</dbReference>
<dbReference type="InterPro" id="IPR006035">
    <property type="entry name" value="Ureohydrolase"/>
</dbReference>
<dbReference type="InterPro" id="IPR020855">
    <property type="entry name" value="Ureohydrolase_Mn_BS"/>
</dbReference>
<organism evidence="12 13">
    <name type="scientific">Haladaptatus pallidirubidus</name>
    <dbReference type="NCBI Taxonomy" id="1008152"/>
    <lineage>
        <taxon>Archaea</taxon>
        <taxon>Methanobacteriati</taxon>
        <taxon>Methanobacteriota</taxon>
        <taxon>Stenosarchaea group</taxon>
        <taxon>Halobacteria</taxon>
        <taxon>Halobacteriales</taxon>
        <taxon>Haladaptataceae</taxon>
        <taxon>Haladaptatus</taxon>
    </lineage>
</organism>
<gene>
    <name evidence="12" type="primary">rocF_2</name>
    <name evidence="12" type="ORF">GCM10025751_21760</name>
</gene>
<dbReference type="RefSeq" id="WP_227777225.1">
    <property type="nucleotide sequence ID" value="NZ_BAABKX010000004.1"/>
</dbReference>
<feature type="binding site" evidence="9">
    <location>
        <position position="130"/>
    </location>
    <ligand>
        <name>Mn(2+)</name>
        <dbReference type="ChEBI" id="CHEBI:29035"/>
        <label>1</label>
    </ligand>
</feature>
<evidence type="ECO:0000256" key="4">
    <source>
        <dbReference type="ARBA" id="ARBA00022503"/>
    </source>
</evidence>
<dbReference type="Gene3D" id="3.40.800.10">
    <property type="entry name" value="Ureohydrolase domain"/>
    <property type="match status" value="1"/>
</dbReference>
<keyword evidence="4" id="KW-0056">Arginine metabolism</keyword>
<dbReference type="NCBIfam" id="TIGR01229">
    <property type="entry name" value="rocF_arginase"/>
    <property type="match status" value="1"/>
</dbReference>
<evidence type="ECO:0000256" key="8">
    <source>
        <dbReference type="ARBA" id="ARBA00047391"/>
    </source>
</evidence>
<feature type="binding site" evidence="9">
    <location>
        <position position="132"/>
    </location>
    <ligand>
        <name>Mn(2+)</name>
        <dbReference type="ChEBI" id="CHEBI:29035"/>
        <label>1</label>
    </ligand>
</feature>
<dbReference type="GeneID" id="68615934"/>
<feature type="binding site" evidence="9">
    <location>
        <position position="237"/>
    </location>
    <ligand>
        <name>Mn(2+)</name>
        <dbReference type="ChEBI" id="CHEBI:29035"/>
        <label>1</label>
    </ligand>
</feature>
<protein>
    <recommendedName>
        <fullName evidence="3">Arginase</fullName>
        <ecNumber evidence="2">3.5.3.1</ecNumber>
    </recommendedName>
</protein>
<dbReference type="EMBL" id="BAABKX010000004">
    <property type="protein sequence ID" value="GAA5049216.1"/>
    <property type="molecule type" value="Genomic_DNA"/>
</dbReference>
<evidence type="ECO:0000256" key="10">
    <source>
        <dbReference type="PROSITE-ProRule" id="PRU00742"/>
    </source>
</evidence>
<evidence type="ECO:0000313" key="12">
    <source>
        <dbReference type="EMBL" id="GAA5049216.1"/>
    </source>
</evidence>
<keyword evidence="6 11" id="KW-0378">Hydrolase</keyword>
<dbReference type="PROSITE" id="PS01053">
    <property type="entry name" value="ARGINASE_1"/>
    <property type="match status" value="1"/>
</dbReference>
<evidence type="ECO:0000256" key="5">
    <source>
        <dbReference type="ARBA" id="ARBA00022723"/>
    </source>
</evidence>
<dbReference type="PROSITE" id="PS51409">
    <property type="entry name" value="ARGINASE_2"/>
    <property type="match status" value="1"/>
</dbReference>
<dbReference type="PRINTS" id="PR00116">
    <property type="entry name" value="ARGINASE"/>
</dbReference>
<dbReference type="PANTHER" id="PTHR43782:SF3">
    <property type="entry name" value="ARGINASE"/>
    <property type="match status" value="1"/>
</dbReference>
<keyword evidence="7 9" id="KW-0464">Manganese</keyword>